<dbReference type="InterPro" id="IPR000210">
    <property type="entry name" value="BTB/POZ_dom"/>
</dbReference>
<dbReference type="Gene3D" id="3.30.710.10">
    <property type="entry name" value="Potassium Channel Kv1.1, Chain A"/>
    <property type="match status" value="1"/>
</dbReference>
<organism evidence="2 3">
    <name type="scientific">Orbilia blumenaviensis</name>
    <dbReference type="NCBI Taxonomy" id="1796055"/>
    <lineage>
        <taxon>Eukaryota</taxon>
        <taxon>Fungi</taxon>
        <taxon>Dikarya</taxon>
        <taxon>Ascomycota</taxon>
        <taxon>Pezizomycotina</taxon>
        <taxon>Orbiliomycetes</taxon>
        <taxon>Orbiliales</taxon>
        <taxon>Orbiliaceae</taxon>
        <taxon>Orbilia</taxon>
    </lineage>
</organism>
<dbReference type="Pfam" id="PF00651">
    <property type="entry name" value="BTB"/>
    <property type="match status" value="1"/>
</dbReference>
<dbReference type="SUPFAM" id="SSF54695">
    <property type="entry name" value="POZ domain"/>
    <property type="match status" value="1"/>
</dbReference>
<dbReference type="AlphaFoldDB" id="A0AAV9VAX2"/>
<reference evidence="2 3" key="1">
    <citation type="submission" date="2019-10" db="EMBL/GenBank/DDBJ databases">
        <authorList>
            <person name="Palmer J.M."/>
        </authorList>
    </citation>
    <scope>NUCLEOTIDE SEQUENCE [LARGE SCALE GENOMIC DNA]</scope>
    <source>
        <strain evidence="2 3">TWF730</strain>
    </source>
</reference>
<evidence type="ECO:0000313" key="3">
    <source>
        <dbReference type="Proteomes" id="UP001373714"/>
    </source>
</evidence>
<dbReference type="InterPro" id="IPR011333">
    <property type="entry name" value="SKP1/BTB/POZ_sf"/>
</dbReference>
<dbReference type="CDD" id="cd18186">
    <property type="entry name" value="BTB_POZ_ZBTB_KLHL-like"/>
    <property type="match status" value="1"/>
</dbReference>
<evidence type="ECO:0000259" key="1">
    <source>
        <dbReference type="PROSITE" id="PS50097"/>
    </source>
</evidence>
<gene>
    <name evidence="2" type="ORF">TWF730_007511</name>
</gene>
<sequence>MDSALSQVLKSPTIALKVGSPDTQEEVYHVHESVLIRSSHYFKQLLNSKFAENSNKEVVLSTPVDTPEACELFLEFAYNGKCEPQTTPNALLCYGKAYLFGEKIQATEFKAYIYEQAKTEAEQKFKELDFSFKCLKPADTLSEPRVELLETWGLLIEMIYQGTYDNKDELLSAEAPSDATVTLKGHMENMKSWLDITKLDLFRGLLSQICAQYPLVIACSPHILRLARCIPEFAADILNQQLKLTLEEVEKAQVLAVQHLSAMARKKALYRRVEGWDEI</sequence>
<protein>
    <recommendedName>
        <fullName evidence="1">BTB domain-containing protein</fullName>
    </recommendedName>
</protein>
<comment type="caution">
    <text evidence="2">The sequence shown here is derived from an EMBL/GenBank/DDBJ whole genome shotgun (WGS) entry which is preliminary data.</text>
</comment>
<keyword evidence="3" id="KW-1185">Reference proteome</keyword>
<proteinExistence type="predicted"/>
<evidence type="ECO:0000313" key="2">
    <source>
        <dbReference type="EMBL" id="KAK6358158.1"/>
    </source>
</evidence>
<dbReference type="Proteomes" id="UP001373714">
    <property type="component" value="Unassembled WGS sequence"/>
</dbReference>
<dbReference type="PANTHER" id="PTHR47843:SF2">
    <property type="entry name" value="BTB DOMAIN-CONTAINING PROTEIN"/>
    <property type="match status" value="1"/>
</dbReference>
<accession>A0AAV9VAX2</accession>
<dbReference type="PANTHER" id="PTHR47843">
    <property type="entry name" value="BTB DOMAIN-CONTAINING PROTEIN-RELATED"/>
    <property type="match status" value="1"/>
</dbReference>
<feature type="domain" description="BTB" evidence="1">
    <location>
        <begin position="12"/>
        <end position="86"/>
    </location>
</feature>
<dbReference type="PROSITE" id="PS50097">
    <property type="entry name" value="BTB"/>
    <property type="match status" value="1"/>
</dbReference>
<dbReference type="EMBL" id="JAVHNS010000004">
    <property type="protein sequence ID" value="KAK6358158.1"/>
    <property type="molecule type" value="Genomic_DNA"/>
</dbReference>
<name>A0AAV9VAX2_9PEZI</name>